<gene>
    <name evidence="1" type="ORF">D3872_22750</name>
</gene>
<protein>
    <submittedName>
        <fullName evidence="1">DUF1857 family protein</fullName>
    </submittedName>
</protein>
<dbReference type="OrthoDB" id="6367327at2"/>
<dbReference type="RefSeq" id="WP_119812910.1">
    <property type="nucleotide sequence ID" value="NZ_QYUP01000174.1"/>
</dbReference>
<name>A0A418XAH2_9BURK</name>
<organism evidence="1 2">
    <name type="scientific">Massilia cavernae</name>
    <dbReference type="NCBI Taxonomy" id="2320864"/>
    <lineage>
        <taxon>Bacteria</taxon>
        <taxon>Pseudomonadati</taxon>
        <taxon>Pseudomonadota</taxon>
        <taxon>Betaproteobacteria</taxon>
        <taxon>Burkholderiales</taxon>
        <taxon>Oxalobacteraceae</taxon>
        <taxon>Telluria group</taxon>
        <taxon>Massilia</taxon>
    </lineage>
</organism>
<reference evidence="1 2" key="1">
    <citation type="submission" date="2018-09" db="EMBL/GenBank/DDBJ databases">
        <authorList>
            <person name="Zhu H."/>
        </authorList>
    </citation>
    <scope>NUCLEOTIDE SEQUENCE [LARGE SCALE GENOMIC DNA]</scope>
    <source>
        <strain evidence="1 2">K1S02-61</strain>
    </source>
</reference>
<dbReference type="SUPFAM" id="SSF55961">
    <property type="entry name" value="Bet v1-like"/>
    <property type="match status" value="1"/>
</dbReference>
<dbReference type="InterPro" id="IPR023393">
    <property type="entry name" value="START-like_dom_sf"/>
</dbReference>
<accession>A0A418XAH2</accession>
<dbReference type="Pfam" id="PF08982">
    <property type="entry name" value="AtaL"/>
    <property type="match status" value="1"/>
</dbReference>
<keyword evidence="2" id="KW-1185">Reference proteome</keyword>
<dbReference type="Proteomes" id="UP000284006">
    <property type="component" value="Unassembled WGS sequence"/>
</dbReference>
<dbReference type="Gene3D" id="3.30.530.20">
    <property type="match status" value="1"/>
</dbReference>
<evidence type="ECO:0000313" key="2">
    <source>
        <dbReference type="Proteomes" id="UP000284006"/>
    </source>
</evidence>
<dbReference type="InterPro" id="IPR015075">
    <property type="entry name" value="AtaL"/>
</dbReference>
<dbReference type="AlphaFoldDB" id="A0A418XAH2"/>
<proteinExistence type="predicted"/>
<dbReference type="EMBL" id="QYUP01000174">
    <property type="protein sequence ID" value="RJG09461.1"/>
    <property type="molecule type" value="Genomic_DNA"/>
</dbReference>
<evidence type="ECO:0000313" key="1">
    <source>
        <dbReference type="EMBL" id="RJG09461.1"/>
    </source>
</evidence>
<sequence>MKFEHLIEINDLLNPLMDTITREQLWRGLVMRAESPKIFVPQVDEVTISDRSDAGFTRRLRYGELVVLDHVVLAPQQHVRYEVPKQGEIGASSLVMAIEEPADDRLFVRFSYDDGRTAAEDKANEMYDDFRRSAYQEADIDTIRILRELAAAGRLNAGLLN</sequence>
<comment type="caution">
    <text evidence="1">The sequence shown here is derived from an EMBL/GenBank/DDBJ whole genome shotgun (WGS) entry which is preliminary data.</text>
</comment>